<dbReference type="OrthoDB" id="6784620at2759"/>
<dbReference type="Proteomes" id="UP001153712">
    <property type="component" value="Chromosome 14"/>
</dbReference>
<feature type="compositionally biased region" description="Basic and acidic residues" evidence="1">
    <location>
        <begin position="207"/>
        <end position="225"/>
    </location>
</feature>
<feature type="region of interest" description="Disordered" evidence="1">
    <location>
        <begin position="175"/>
        <end position="225"/>
    </location>
</feature>
<feature type="compositionally biased region" description="Basic residues" evidence="1">
    <location>
        <begin position="191"/>
        <end position="203"/>
    </location>
</feature>
<proteinExistence type="predicted"/>
<evidence type="ECO:0000313" key="2">
    <source>
        <dbReference type="EMBL" id="CAG9857656.1"/>
    </source>
</evidence>
<organism evidence="2 3">
    <name type="scientific">Phyllotreta striolata</name>
    <name type="common">Striped flea beetle</name>
    <name type="synonym">Crioceris striolata</name>
    <dbReference type="NCBI Taxonomy" id="444603"/>
    <lineage>
        <taxon>Eukaryota</taxon>
        <taxon>Metazoa</taxon>
        <taxon>Ecdysozoa</taxon>
        <taxon>Arthropoda</taxon>
        <taxon>Hexapoda</taxon>
        <taxon>Insecta</taxon>
        <taxon>Pterygota</taxon>
        <taxon>Neoptera</taxon>
        <taxon>Endopterygota</taxon>
        <taxon>Coleoptera</taxon>
        <taxon>Polyphaga</taxon>
        <taxon>Cucujiformia</taxon>
        <taxon>Chrysomeloidea</taxon>
        <taxon>Chrysomelidae</taxon>
        <taxon>Galerucinae</taxon>
        <taxon>Alticini</taxon>
        <taxon>Phyllotreta</taxon>
    </lineage>
</organism>
<feature type="compositionally biased region" description="Basic and acidic residues" evidence="1">
    <location>
        <begin position="373"/>
        <end position="385"/>
    </location>
</feature>
<dbReference type="AlphaFoldDB" id="A0A9N9TMK7"/>
<evidence type="ECO:0000256" key="1">
    <source>
        <dbReference type="SAM" id="MobiDB-lite"/>
    </source>
</evidence>
<sequence>MKCSVNCVILQNIRIMKVTGPPDITGCYPCEPDPEMKRIIDEYLIERDEDGAQEALEAAKKKLSSVPIAETNGSKNGAKSTKNVGVQCELLSDEQSLRGLIDQCAKINPDNAGNFKKIVKSCARFTESLWFPVPDDALSDISDISTFSDNRRTDLKRKASGHFERVNGIDDENYDCSNKKSKKQKSIDKVVKKKSKTKDKKTSKTPTRHEKQSEETSLKDHSKSDGKIKKFRKDFVFYSEKYMQESTSRRNSLKSTCNGEINVKKLARSWWKVDVSKERPDIDKENAGNFKKIVKSCARFTESLSFPVPDDALSDITDISTFSDNRRNDLKRKASGHFEKVNGIDDENYFYSNKKSKKQKSIDKVVKKKSKKKQSEETSLTDHSKSVGKIKKFRKDFVFHSEKYMRESTSPRNSPKSTSDGEINVKKLARNWWKVDVSKERPNIDKDGFLDPNKVFLHPTDARRKGARSLGNEHGTYQEVSTFRCEKGSKSLVERKKRRRLYSESVWLNSASFDAILPEL</sequence>
<keyword evidence="3" id="KW-1185">Reference proteome</keyword>
<accession>A0A9N9TMK7</accession>
<protein>
    <submittedName>
        <fullName evidence="2">Uncharacterized protein</fullName>
    </submittedName>
</protein>
<feature type="region of interest" description="Disordered" evidence="1">
    <location>
        <begin position="361"/>
        <end position="385"/>
    </location>
</feature>
<dbReference type="EMBL" id="OU900107">
    <property type="protein sequence ID" value="CAG9857656.1"/>
    <property type="molecule type" value="Genomic_DNA"/>
</dbReference>
<evidence type="ECO:0000313" key="3">
    <source>
        <dbReference type="Proteomes" id="UP001153712"/>
    </source>
</evidence>
<reference evidence="2" key="1">
    <citation type="submission" date="2022-01" db="EMBL/GenBank/DDBJ databases">
        <authorList>
            <person name="King R."/>
        </authorList>
    </citation>
    <scope>NUCLEOTIDE SEQUENCE</scope>
</reference>
<gene>
    <name evidence="2" type="ORF">PHYEVI_LOCUS4058</name>
</gene>
<name>A0A9N9TMK7_PHYSR</name>